<dbReference type="InterPro" id="IPR036105">
    <property type="entry name" value="DiNase_FeMo-co_biosyn_sf"/>
</dbReference>
<dbReference type="Proteomes" id="UP000003639">
    <property type="component" value="Unassembled WGS sequence"/>
</dbReference>
<evidence type="ECO:0000313" key="2">
    <source>
        <dbReference type="EMBL" id="EDM97890.1"/>
    </source>
</evidence>
<dbReference type="SUPFAM" id="SSF53146">
    <property type="entry name" value="Nitrogenase accessory factor-like"/>
    <property type="match status" value="1"/>
</dbReference>
<reference evidence="2 3" key="2">
    <citation type="submission" date="2007-06" db="EMBL/GenBank/DDBJ databases">
        <title>Draft genome sequence of Pseudoflavonifractor capillosus ATCC 29799.</title>
        <authorList>
            <person name="Sudarsanam P."/>
            <person name="Ley R."/>
            <person name="Guruge J."/>
            <person name="Turnbaugh P.J."/>
            <person name="Mahowald M."/>
            <person name="Liep D."/>
            <person name="Gordon J."/>
        </authorList>
    </citation>
    <scope>NUCLEOTIDE SEQUENCE [LARGE SCALE GENOMIC DNA]</scope>
    <source>
        <strain evidence="2 3">ATCC 29799</strain>
    </source>
</reference>
<dbReference type="PANTHER" id="PTHR42983">
    <property type="entry name" value="DINITROGENASE IRON-MOLYBDENUM COFACTOR PROTEIN-RELATED"/>
    <property type="match status" value="1"/>
</dbReference>
<protein>
    <submittedName>
        <fullName evidence="2">Dinitrogenase iron-molybdenum cofactor</fullName>
    </submittedName>
</protein>
<dbReference type="PANTHER" id="PTHR42983:SF1">
    <property type="entry name" value="IRON-MOLYBDENUM PROTEIN"/>
    <property type="match status" value="1"/>
</dbReference>
<dbReference type="AlphaFoldDB" id="A6P1J8"/>
<comment type="caution">
    <text evidence="2">The sequence shown here is derived from an EMBL/GenBank/DDBJ whole genome shotgun (WGS) entry which is preliminary data.</text>
</comment>
<name>A6P1J8_9FIRM</name>
<accession>A6P1J8</accession>
<reference evidence="2 3" key="1">
    <citation type="submission" date="2007-04" db="EMBL/GenBank/DDBJ databases">
        <authorList>
            <person name="Fulton L."/>
            <person name="Clifton S."/>
            <person name="Fulton B."/>
            <person name="Xu J."/>
            <person name="Minx P."/>
            <person name="Pepin K.H."/>
            <person name="Johnson M."/>
            <person name="Thiruvilangam P."/>
            <person name="Bhonagiri V."/>
            <person name="Nash W.E."/>
            <person name="Mardis E.R."/>
            <person name="Wilson R.K."/>
        </authorList>
    </citation>
    <scope>NUCLEOTIDE SEQUENCE [LARGE SCALE GENOMIC DNA]</scope>
    <source>
        <strain evidence="2 3">ATCC 29799</strain>
    </source>
</reference>
<evidence type="ECO:0000313" key="3">
    <source>
        <dbReference type="Proteomes" id="UP000003639"/>
    </source>
</evidence>
<dbReference type="EMBL" id="AAXG02000047">
    <property type="protein sequence ID" value="EDM97890.1"/>
    <property type="molecule type" value="Genomic_DNA"/>
</dbReference>
<dbReference type="Pfam" id="PF02579">
    <property type="entry name" value="Nitro_FeMo-Co"/>
    <property type="match status" value="1"/>
</dbReference>
<proteinExistence type="predicted"/>
<feature type="domain" description="Dinitrogenase iron-molybdenum cofactor biosynthesis" evidence="1">
    <location>
        <begin position="9"/>
        <end position="96"/>
    </location>
</feature>
<dbReference type="InterPro" id="IPR003731">
    <property type="entry name" value="Di-Nase_FeMo-co_biosynth"/>
</dbReference>
<dbReference type="STRING" id="411467.BACCAP_04365"/>
<gene>
    <name evidence="2" type="ORF">BACCAP_04365</name>
</gene>
<dbReference type="Gene3D" id="3.30.420.130">
    <property type="entry name" value="Dinitrogenase iron-molybdenum cofactor biosynthesis domain"/>
    <property type="match status" value="1"/>
</dbReference>
<dbReference type="OrthoDB" id="280278at2"/>
<dbReference type="eggNOG" id="COG1433">
    <property type="taxonomic scope" value="Bacteria"/>
</dbReference>
<keyword evidence="3" id="KW-1185">Reference proteome</keyword>
<organism evidence="2 3">
    <name type="scientific">Pseudoflavonifractor capillosus ATCC 29799</name>
    <dbReference type="NCBI Taxonomy" id="411467"/>
    <lineage>
        <taxon>Bacteria</taxon>
        <taxon>Bacillati</taxon>
        <taxon>Bacillota</taxon>
        <taxon>Clostridia</taxon>
        <taxon>Eubacteriales</taxon>
        <taxon>Oscillospiraceae</taxon>
        <taxon>Pseudoflavonifractor</taxon>
    </lineage>
</organism>
<sequence>MKIAVTYENGQIFQHFGHTEQFKVYNVENGAVTASAVEPTNGSGHGALAGFLVGLGVDTLICGGIGGGAIAALNEAGITLYAGVAGDADAAVEALLAGNLARNVEPTCHHHDHGHHECHGHDHGHGHTCGGHCGG</sequence>
<dbReference type="RefSeq" id="WP_006574841.1">
    <property type="nucleotide sequence ID" value="NZ_AAXG02000047.1"/>
</dbReference>
<evidence type="ECO:0000259" key="1">
    <source>
        <dbReference type="Pfam" id="PF02579"/>
    </source>
</evidence>